<evidence type="ECO:0008006" key="4">
    <source>
        <dbReference type="Google" id="ProtNLM"/>
    </source>
</evidence>
<keyword evidence="3" id="KW-1185">Reference proteome</keyword>
<dbReference type="InterPro" id="IPR015943">
    <property type="entry name" value="WD40/YVTN_repeat-like_dom_sf"/>
</dbReference>
<protein>
    <recommendedName>
        <fullName evidence="4">Outer membrane protein assembly factor BamB, contains PQQ-like beta-propeller repeat</fullName>
    </recommendedName>
</protein>
<dbReference type="SUPFAM" id="SSF75011">
    <property type="entry name" value="3-carboxy-cis,cis-mucoante lactonizing enzyme"/>
    <property type="match status" value="1"/>
</dbReference>
<reference evidence="2" key="1">
    <citation type="submission" date="2021-01" db="EMBL/GenBank/DDBJ databases">
        <title>Whole genome shotgun sequence of Virgisporangium aurantiacum NBRC 16421.</title>
        <authorList>
            <person name="Komaki H."/>
            <person name="Tamura T."/>
        </authorList>
    </citation>
    <scope>NUCLEOTIDE SEQUENCE</scope>
    <source>
        <strain evidence="2">NBRC 16421</strain>
    </source>
</reference>
<evidence type="ECO:0000313" key="2">
    <source>
        <dbReference type="EMBL" id="GIJ57770.1"/>
    </source>
</evidence>
<dbReference type="SUPFAM" id="SSF50998">
    <property type="entry name" value="Quinoprotein alcohol dehydrogenase-like"/>
    <property type="match status" value="1"/>
</dbReference>
<dbReference type="SUPFAM" id="SSF63829">
    <property type="entry name" value="Calcium-dependent phosphotriesterase"/>
    <property type="match status" value="1"/>
</dbReference>
<evidence type="ECO:0000256" key="1">
    <source>
        <dbReference type="SAM" id="SignalP"/>
    </source>
</evidence>
<keyword evidence="1" id="KW-0732">Signal</keyword>
<dbReference type="InterPro" id="IPR011047">
    <property type="entry name" value="Quinoprotein_ADH-like_sf"/>
</dbReference>
<gene>
    <name evidence="2" type="ORF">Vau01_052860</name>
</gene>
<dbReference type="EMBL" id="BOPG01000033">
    <property type="protein sequence ID" value="GIJ57770.1"/>
    <property type="molecule type" value="Genomic_DNA"/>
</dbReference>
<dbReference type="RefSeq" id="WP_203997419.1">
    <property type="nucleotide sequence ID" value="NZ_BOPG01000033.1"/>
</dbReference>
<proteinExistence type="predicted"/>
<accession>A0A8J3ZA49</accession>
<name>A0A8J3ZA49_9ACTN</name>
<dbReference type="Proteomes" id="UP000612585">
    <property type="component" value="Unassembled WGS sequence"/>
</dbReference>
<feature type="signal peptide" evidence="1">
    <location>
        <begin position="1"/>
        <end position="25"/>
    </location>
</feature>
<dbReference type="AlphaFoldDB" id="A0A8J3ZA49"/>
<sequence>MRRPLAAAATALLVASGLSVVTAPAAVASSTTITPPSVAASAAEQQRLTSLGIPLRDVLLIGGTVAPGPSGTPVLWSVSSGTPARLNAVDPATGTAVARYDLPTAGGSYAIDSSPDGSVYVGTYGDGHLFRWTAATGVTDLGRPIATETFLWDVSVGDDGTVFGGTYPSGRLFSYTPSTGQFRDYGQLVPGQAYVRTVAVAGATVFAGTDPPGHLVAVDIASGAKRTLPPPAALDPATSWVYDLDQVGGRLYARYGGAAPNSLFVYDIAAGRWTDRLDTAHGLEVGPADEQGNVYLIRGGELVRYDPVAKTTTGTGVPFAGRVANTRGIGWAELGLPDYPGRSVVGLLWRGLMFRYNPTTGASSFVQTTIQGEPIEITALSDGPDDRVYVGGYLNGGFAAVDQRTGATTEFHTFGQSEAMTRHGDRLYVGVYPESRLYAYDPTKAWNSLEYSPNPQPSPVANPERLWDLKAEGQIRSRGLTSAGTYVAVGTMPDLGLLGGYLVVYDPATGQIVTKERNVVTDQSIVALTYRDGVIYGSTSIYGGQSATPPTQPEAKVFAWSVAEKRKLWELVPAPGRPAIPALTFDGAGRLWGTAGSDVFAIDVAARRVTTRFSYGTGSTTIGDLDYNPADRMLYGVVAGRDFSRIDPTTGQRTVIRTGPGTHVDVHPNGDVYLSSGTSGTELFRYDLPDGPCKHPDPSATVTVRGADSGVPNRVVAGGCTIDDLILDEAAWPNRAALVLYVSAVANLLKATGVVTAAERDRIVAAARNATI</sequence>
<feature type="chain" id="PRO_5038350408" description="Outer membrane protein assembly factor BamB, contains PQQ-like beta-propeller repeat" evidence="1">
    <location>
        <begin position="26"/>
        <end position="772"/>
    </location>
</feature>
<evidence type="ECO:0000313" key="3">
    <source>
        <dbReference type="Proteomes" id="UP000612585"/>
    </source>
</evidence>
<dbReference type="Gene3D" id="2.130.10.10">
    <property type="entry name" value="YVTN repeat-like/Quinoprotein amine dehydrogenase"/>
    <property type="match status" value="1"/>
</dbReference>
<comment type="caution">
    <text evidence="2">The sequence shown here is derived from an EMBL/GenBank/DDBJ whole genome shotgun (WGS) entry which is preliminary data.</text>
</comment>
<organism evidence="2 3">
    <name type="scientific">Virgisporangium aurantiacum</name>
    <dbReference type="NCBI Taxonomy" id="175570"/>
    <lineage>
        <taxon>Bacteria</taxon>
        <taxon>Bacillati</taxon>
        <taxon>Actinomycetota</taxon>
        <taxon>Actinomycetes</taxon>
        <taxon>Micromonosporales</taxon>
        <taxon>Micromonosporaceae</taxon>
        <taxon>Virgisporangium</taxon>
    </lineage>
</organism>